<evidence type="ECO:0000313" key="2">
    <source>
        <dbReference type="EMBL" id="KAJ8278636.1"/>
    </source>
</evidence>
<dbReference type="Proteomes" id="UP001152803">
    <property type="component" value="Unassembled WGS sequence"/>
</dbReference>
<feature type="region of interest" description="Disordered" evidence="1">
    <location>
        <begin position="16"/>
        <end position="59"/>
    </location>
</feature>
<reference evidence="2" key="1">
    <citation type="journal article" date="2023" name="Science">
        <title>Genome structures resolve the early diversification of teleost fishes.</title>
        <authorList>
            <person name="Parey E."/>
            <person name="Louis A."/>
            <person name="Montfort J."/>
            <person name="Bouchez O."/>
            <person name="Roques C."/>
            <person name="Iampietro C."/>
            <person name="Lluch J."/>
            <person name="Castinel A."/>
            <person name="Donnadieu C."/>
            <person name="Desvignes T."/>
            <person name="Floi Bucao C."/>
            <person name="Jouanno E."/>
            <person name="Wen M."/>
            <person name="Mejri S."/>
            <person name="Dirks R."/>
            <person name="Jansen H."/>
            <person name="Henkel C."/>
            <person name="Chen W.J."/>
            <person name="Zahm M."/>
            <person name="Cabau C."/>
            <person name="Klopp C."/>
            <person name="Thompson A.W."/>
            <person name="Robinson-Rechavi M."/>
            <person name="Braasch I."/>
            <person name="Lecointre G."/>
            <person name="Bobe J."/>
            <person name="Postlethwait J.H."/>
            <person name="Berthelot C."/>
            <person name="Roest Crollius H."/>
            <person name="Guiguen Y."/>
        </authorList>
    </citation>
    <scope>NUCLEOTIDE SEQUENCE</scope>
    <source>
        <strain evidence="2">Concon-B</strain>
    </source>
</reference>
<dbReference type="EMBL" id="JAFJMO010000004">
    <property type="protein sequence ID" value="KAJ8278636.1"/>
    <property type="molecule type" value="Genomic_DNA"/>
</dbReference>
<evidence type="ECO:0000313" key="3">
    <source>
        <dbReference type="Proteomes" id="UP001152803"/>
    </source>
</evidence>
<sequence length="117" mass="12758">MTDVLGKLLLRSDRREGMPSADLAARRRPSVSEGAESWGEESDGDGSAEDEDEDGGGRCRVRAGAMSLVRKRESAAAQSMTESAAHFHTFILERKRPCLCSAGGVMVCKTFLQIRKR</sequence>
<dbReference type="AlphaFoldDB" id="A0A9Q1DQJ3"/>
<keyword evidence="3" id="KW-1185">Reference proteome</keyword>
<accession>A0A9Q1DQJ3</accession>
<proteinExistence type="predicted"/>
<evidence type="ECO:0000256" key="1">
    <source>
        <dbReference type="SAM" id="MobiDB-lite"/>
    </source>
</evidence>
<protein>
    <submittedName>
        <fullName evidence="2">Uncharacterized protein</fullName>
    </submittedName>
</protein>
<gene>
    <name evidence="2" type="ORF">COCON_G00057020</name>
</gene>
<name>A0A9Q1DQJ3_CONCO</name>
<feature type="compositionally biased region" description="Acidic residues" evidence="1">
    <location>
        <begin position="38"/>
        <end position="54"/>
    </location>
</feature>
<comment type="caution">
    <text evidence="2">The sequence shown here is derived from an EMBL/GenBank/DDBJ whole genome shotgun (WGS) entry which is preliminary data.</text>
</comment>
<organism evidence="2 3">
    <name type="scientific">Conger conger</name>
    <name type="common">Conger eel</name>
    <name type="synonym">Muraena conger</name>
    <dbReference type="NCBI Taxonomy" id="82655"/>
    <lineage>
        <taxon>Eukaryota</taxon>
        <taxon>Metazoa</taxon>
        <taxon>Chordata</taxon>
        <taxon>Craniata</taxon>
        <taxon>Vertebrata</taxon>
        <taxon>Euteleostomi</taxon>
        <taxon>Actinopterygii</taxon>
        <taxon>Neopterygii</taxon>
        <taxon>Teleostei</taxon>
        <taxon>Anguilliformes</taxon>
        <taxon>Congridae</taxon>
        <taxon>Conger</taxon>
    </lineage>
</organism>